<dbReference type="GO" id="GO:0071944">
    <property type="term" value="C:cell periphery"/>
    <property type="evidence" value="ECO:0007669"/>
    <property type="project" value="UniProtKB-ARBA"/>
</dbReference>
<evidence type="ECO:0000313" key="8">
    <source>
        <dbReference type="Proteomes" id="UP000777438"/>
    </source>
</evidence>
<feature type="compositionally biased region" description="Polar residues" evidence="5">
    <location>
        <begin position="176"/>
        <end position="194"/>
    </location>
</feature>
<evidence type="ECO:0000256" key="5">
    <source>
        <dbReference type="SAM" id="MobiDB-lite"/>
    </source>
</evidence>
<organism evidence="7 8">
    <name type="scientific">Thelonectria olida</name>
    <dbReference type="NCBI Taxonomy" id="1576542"/>
    <lineage>
        <taxon>Eukaryota</taxon>
        <taxon>Fungi</taxon>
        <taxon>Dikarya</taxon>
        <taxon>Ascomycota</taxon>
        <taxon>Pezizomycotina</taxon>
        <taxon>Sordariomycetes</taxon>
        <taxon>Hypocreomycetidae</taxon>
        <taxon>Hypocreales</taxon>
        <taxon>Nectriaceae</taxon>
        <taxon>Thelonectria</taxon>
    </lineage>
</organism>
<evidence type="ECO:0008006" key="9">
    <source>
        <dbReference type="Google" id="ProtNLM"/>
    </source>
</evidence>
<keyword evidence="2 6" id="KW-0812">Transmembrane</keyword>
<keyword evidence="4 6" id="KW-0472">Membrane</keyword>
<evidence type="ECO:0000256" key="1">
    <source>
        <dbReference type="ARBA" id="ARBA00004167"/>
    </source>
</evidence>
<keyword evidence="3 6" id="KW-1133">Transmembrane helix</keyword>
<feature type="region of interest" description="Disordered" evidence="5">
    <location>
        <begin position="31"/>
        <end position="120"/>
    </location>
</feature>
<feature type="compositionally biased region" description="Polar residues" evidence="5">
    <location>
        <begin position="225"/>
        <end position="235"/>
    </location>
</feature>
<evidence type="ECO:0000313" key="7">
    <source>
        <dbReference type="EMBL" id="KAH6898464.1"/>
    </source>
</evidence>
<evidence type="ECO:0000256" key="6">
    <source>
        <dbReference type="SAM" id="Phobius"/>
    </source>
</evidence>
<dbReference type="PANTHER" id="PTHR15549">
    <property type="entry name" value="PAIRED IMMUNOGLOBULIN-LIKE TYPE 2 RECEPTOR"/>
    <property type="match status" value="1"/>
</dbReference>
<dbReference type="OrthoDB" id="5240751at2759"/>
<accession>A0A9P8WI78</accession>
<feature type="transmembrane region" description="Helical" evidence="6">
    <location>
        <begin position="124"/>
        <end position="147"/>
    </location>
</feature>
<comment type="subcellular location">
    <subcellularLocation>
        <location evidence="1">Membrane</location>
        <topology evidence="1">Single-pass membrane protein</topology>
    </subcellularLocation>
</comment>
<proteinExistence type="predicted"/>
<dbReference type="GO" id="GO:0016020">
    <property type="term" value="C:membrane"/>
    <property type="evidence" value="ECO:0007669"/>
    <property type="project" value="UniProtKB-SubCell"/>
</dbReference>
<dbReference type="EMBL" id="JAGPYM010000002">
    <property type="protein sequence ID" value="KAH6898464.1"/>
    <property type="molecule type" value="Genomic_DNA"/>
</dbReference>
<keyword evidence="8" id="KW-1185">Reference proteome</keyword>
<gene>
    <name evidence="7" type="ORF">B0T10DRAFT_555779</name>
</gene>
<evidence type="ECO:0000256" key="3">
    <source>
        <dbReference type="ARBA" id="ARBA00022989"/>
    </source>
</evidence>
<feature type="compositionally biased region" description="Gly residues" evidence="5">
    <location>
        <begin position="41"/>
        <end position="55"/>
    </location>
</feature>
<protein>
    <recommendedName>
        <fullName evidence="9">Mid2 domain-containing protein</fullName>
    </recommendedName>
</protein>
<dbReference type="PANTHER" id="PTHR15549:SF30">
    <property type="entry name" value="MID2 DOMAIN-CONTAINING PROTEIN"/>
    <property type="match status" value="1"/>
</dbReference>
<name>A0A9P8WI78_9HYPO</name>
<reference evidence="7 8" key="1">
    <citation type="journal article" date="2021" name="Nat. Commun.">
        <title>Genetic determinants of endophytism in the Arabidopsis root mycobiome.</title>
        <authorList>
            <person name="Mesny F."/>
            <person name="Miyauchi S."/>
            <person name="Thiergart T."/>
            <person name="Pickel B."/>
            <person name="Atanasova L."/>
            <person name="Karlsson M."/>
            <person name="Huettel B."/>
            <person name="Barry K.W."/>
            <person name="Haridas S."/>
            <person name="Chen C."/>
            <person name="Bauer D."/>
            <person name="Andreopoulos W."/>
            <person name="Pangilinan J."/>
            <person name="LaButti K."/>
            <person name="Riley R."/>
            <person name="Lipzen A."/>
            <person name="Clum A."/>
            <person name="Drula E."/>
            <person name="Henrissat B."/>
            <person name="Kohler A."/>
            <person name="Grigoriev I.V."/>
            <person name="Martin F.M."/>
            <person name="Hacquard S."/>
        </authorList>
    </citation>
    <scope>NUCLEOTIDE SEQUENCE [LARGE SCALE GENOMIC DNA]</scope>
    <source>
        <strain evidence="7 8">MPI-CAGE-CH-0241</strain>
    </source>
</reference>
<feature type="region of interest" description="Disordered" evidence="5">
    <location>
        <begin position="154"/>
        <end position="235"/>
    </location>
</feature>
<evidence type="ECO:0000256" key="2">
    <source>
        <dbReference type="ARBA" id="ARBA00022692"/>
    </source>
</evidence>
<evidence type="ECO:0000256" key="4">
    <source>
        <dbReference type="ARBA" id="ARBA00023136"/>
    </source>
</evidence>
<dbReference type="AlphaFoldDB" id="A0A9P8WI78"/>
<dbReference type="InterPro" id="IPR051694">
    <property type="entry name" value="Immunoregulatory_rcpt-like"/>
</dbReference>
<dbReference type="Proteomes" id="UP000777438">
    <property type="component" value="Unassembled WGS sequence"/>
</dbReference>
<feature type="compositionally biased region" description="Low complexity" evidence="5">
    <location>
        <begin position="64"/>
        <end position="113"/>
    </location>
</feature>
<sequence>MNLGMARAEGVDRGVVNMNIQHKDSVDFSSAFNNLADGGSDDGGGNGNNETGRGGVQTIIPDPAGTTSVTNSGATSTAAASQSGNNNDNVGVDTSVPTSTAADTAAPSATSQSKSSGGGIGTGAIVGIVVGVVGGLLLIGAVAFFILRKRRQKKSAAGYDGADPANTYMVDKETQGRATDSPNSPYTDENQTRSVPMEHVTRDEPPAGIARTSTSLSQGRGGTSGAQTPQGVSSNVAHLVEDGMTADEIRRLEEEERQLDDEIERAARR</sequence>
<comment type="caution">
    <text evidence="7">The sequence shown here is derived from an EMBL/GenBank/DDBJ whole genome shotgun (WGS) entry which is preliminary data.</text>
</comment>